<organism evidence="2 3">
    <name type="scientific">Hydra vulgaris</name>
    <name type="common">Hydra</name>
    <name type="synonym">Hydra attenuata</name>
    <dbReference type="NCBI Taxonomy" id="6087"/>
    <lineage>
        <taxon>Eukaryota</taxon>
        <taxon>Metazoa</taxon>
        <taxon>Cnidaria</taxon>
        <taxon>Hydrozoa</taxon>
        <taxon>Hydroidolina</taxon>
        <taxon>Anthoathecata</taxon>
        <taxon>Aplanulata</taxon>
        <taxon>Hydridae</taxon>
        <taxon>Hydra</taxon>
    </lineage>
</organism>
<evidence type="ECO:0000313" key="3">
    <source>
        <dbReference type="RefSeq" id="XP_065655789.1"/>
    </source>
</evidence>
<keyword evidence="1" id="KW-0472">Membrane</keyword>
<reference evidence="3" key="1">
    <citation type="submission" date="2025-08" db="UniProtKB">
        <authorList>
            <consortium name="RefSeq"/>
        </authorList>
    </citation>
    <scope>IDENTIFICATION</scope>
</reference>
<dbReference type="RefSeq" id="XP_065655789.1">
    <property type="nucleotide sequence ID" value="XM_065799717.1"/>
</dbReference>
<dbReference type="Proteomes" id="UP001652625">
    <property type="component" value="Chromosome 06"/>
</dbReference>
<keyword evidence="1" id="KW-1133">Transmembrane helix</keyword>
<proteinExistence type="predicted"/>
<keyword evidence="2" id="KW-1185">Reference proteome</keyword>
<evidence type="ECO:0000256" key="1">
    <source>
        <dbReference type="SAM" id="Phobius"/>
    </source>
</evidence>
<feature type="transmembrane region" description="Helical" evidence="1">
    <location>
        <begin position="193"/>
        <end position="215"/>
    </location>
</feature>
<evidence type="ECO:0000313" key="2">
    <source>
        <dbReference type="Proteomes" id="UP001652625"/>
    </source>
</evidence>
<name>A0ABM4C2L9_HYDVU</name>
<gene>
    <name evidence="3" type="primary">LOC136081747</name>
</gene>
<sequence>MILLVRSNYILAIEVIFLFYEVQTQLETLVFLNAERSGSEYEQFFCNDDKWKASIGVNNVLFELKGINDVLLVVLEKKNHKVVVNNYTINLSNSENTIKKINLTSYVANNFQISKGSVLIFNEVDSEILDCMGIKKHRIIKNYRTLVLCVDPCAFKTEPSFPFTLVNSSYTNYTIKFKGLKERSDVVVKTKNFALIGGLLTIAASLMLTIVIFCYKKKTIQAFFSKEAKSVSDKINFRNLLPQQNVNKSVNLAPTSSYSNTVEETSQNADYDYVKVYDYVSADENERDVTNIYYSAI</sequence>
<keyword evidence="1" id="KW-0812">Transmembrane</keyword>
<accession>A0ABM4C2L9</accession>
<dbReference type="GeneID" id="136081747"/>
<protein>
    <submittedName>
        <fullName evidence="3">Uncharacterized protein LOC136081747</fullName>
    </submittedName>
</protein>